<keyword evidence="1" id="KW-1133">Transmembrane helix</keyword>
<proteinExistence type="predicted"/>
<feature type="transmembrane region" description="Helical" evidence="1">
    <location>
        <begin position="56"/>
        <end position="73"/>
    </location>
</feature>
<evidence type="ECO:0000256" key="1">
    <source>
        <dbReference type="SAM" id="Phobius"/>
    </source>
</evidence>
<keyword evidence="1" id="KW-0812">Transmembrane</keyword>
<accession>A0A2P2J9V7</accession>
<reference evidence="2" key="1">
    <citation type="submission" date="2018-02" db="EMBL/GenBank/DDBJ databases">
        <title>Rhizophora mucronata_Transcriptome.</title>
        <authorList>
            <person name="Meera S.P."/>
            <person name="Sreeshan A."/>
            <person name="Augustine A."/>
        </authorList>
    </citation>
    <scope>NUCLEOTIDE SEQUENCE</scope>
    <source>
        <tissue evidence="2">Leaf</tissue>
    </source>
</reference>
<organism evidence="2">
    <name type="scientific">Rhizophora mucronata</name>
    <name type="common">Asiatic mangrove</name>
    <dbReference type="NCBI Taxonomy" id="61149"/>
    <lineage>
        <taxon>Eukaryota</taxon>
        <taxon>Viridiplantae</taxon>
        <taxon>Streptophyta</taxon>
        <taxon>Embryophyta</taxon>
        <taxon>Tracheophyta</taxon>
        <taxon>Spermatophyta</taxon>
        <taxon>Magnoliopsida</taxon>
        <taxon>eudicotyledons</taxon>
        <taxon>Gunneridae</taxon>
        <taxon>Pentapetalae</taxon>
        <taxon>rosids</taxon>
        <taxon>fabids</taxon>
        <taxon>Malpighiales</taxon>
        <taxon>Rhizophoraceae</taxon>
        <taxon>Rhizophora</taxon>
    </lineage>
</organism>
<evidence type="ECO:0000313" key="2">
    <source>
        <dbReference type="EMBL" id="MBW90177.1"/>
    </source>
</evidence>
<keyword evidence="1" id="KW-0472">Membrane</keyword>
<protein>
    <submittedName>
        <fullName evidence="2">Uncharacterized protein</fullName>
    </submittedName>
</protein>
<name>A0A2P2J9V7_RHIMU</name>
<dbReference type="EMBL" id="GGEC01009694">
    <property type="protein sequence ID" value="MBW90177.1"/>
    <property type="molecule type" value="Transcribed_RNA"/>
</dbReference>
<dbReference type="AlphaFoldDB" id="A0A2P2J9V7"/>
<sequence length="74" mass="8140">MYPSLNPRTKKVDLKIDDVDGIQALYGSNPHFKLTSSEYENASNMGTGLKSRTSEWTISLLLAAAVFMVLFLGS</sequence>